<name>A0ABN7R7L5_9BACT</name>
<dbReference type="Proteomes" id="UP000679725">
    <property type="component" value="Unassembled WGS sequence"/>
</dbReference>
<evidence type="ECO:0000313" key="3">
    <source>
        <dbReference type="Proteomes" id="UP000679725"/>
    </source>
</evidence>
<proteinExistence type="predicted"/>
<dbReference type="SUPFAM" id="SSF54909">
    <property type="entry name" value="Dimeric alpha+beta barrel"/>
    <property type="match status" value="1"/>
</dbReference>
<evidence type="ECO:0000259" key="1">
    <source>
        <dbReference type="Pfam" id="PF07110"/>
    </source>
</evidence>
<reference evidence="2 3" key="1">
    <citation type="submission" date="2021-04" db="EMBL/GenBank/DDBJ databases">
        <authorList>
            <person name="Rodrigo-Torres L."/>
            <person name="Arahal R. D."/>
            <person name="Lucena T."/>
        </authorList>
    </citation>
    <scope>NUCLEOTIDE SEQUENCE [LARGE SCALE GENOMIC DNA]</scope>
    <source>
        <strain evidence="2 3">CECT 9623</strain>
    </source>
</reference>
<dbReference type="InterPro" id="IPR011008">
    <property type="entry name" value="Dimeric_a/b-barrel"/>
</dbReference>
<dbReference type="NCBIfam" id="TIGR02118">
    <property type="entry name" value="EthD family reductase"/>
    <property type="match status" value="1"/>
</dbReference>
<accession>A0ABN7R7L5</accession>
<comment type="caution">
    <text evidence="2">The sequence shown here is derived from an EMBL/GenBank/DDBJ whole genome shotgun (WGS) entry which is preliminary data.</text>
</comment>
<feature type="domain" description="EthD" evidence="1">
    <location>
        <begin position="77"/>
        <end position="148"/>
    </location>
</feature>
<gene>
    <name evidence="2" type="ORF">DYBT9623_00843</name>
</gene>
<protein>
    <recommendedName>
        <fullName evidence="1">EthD domain-containing protein</fullName>
    </recommendedName>
</protein>
<dbReference type="PANTHER" id="PTHR40260">
    <property type="entry name" value="BLR8190 PROTEIN"/>
    <property type="match status" value="1"/>
</dbReference>
<dbReference type="Gene3D" id="3.30.70.100">
    <property type="match status" value="1"/>
</dbReference>
<dbReference type="PANTHER" id="PTHR40260:SF2">
    <property type="entry name" value="BLR8190 PROTEIN"/>
    <property type="match status" value="1"/>
</dbReference>
<dbReference type="Pfam" id="PF07110">
    <property type="entry name" value="EthD"/>
    <property type="match status" value="1"/>
</dbReference>
<dbReference type="EMBL" id="CAJRAU010000001">
    <property type="protein sequence ID" value="CAG5068114.1"/>
    <property type="molecule type" value="Genomic_DNA"/>
</dbReference>
<keyword evidence="3" id="KW-1185">Reference proteome</keyword>
<dbReference type="InterPro" id="IPR009799">
    <property type="entry name" value="EthD_dom"/>
</dbReference>
<evidence type="ECO:0000313" key="2">
    <source>
        <dbReference type="EMBL" id="CAG5068114.1"/>
    </source>
</evidence>
<organism evidence="2 3">
    <name type="scientific">Dyadobacter linearis</name>
    <dbReference type="NCBI Taxonomy" id="2823330"/>
    <lineage>
        <taxon>Bacteria</taxon>
        <taxon>Pseudomonadati</taxon>
        <taxon>Bacteroidota</taxon>
        <taxon>Cytophagia</taxon>
        <taxon>Cytophagales</taxon>
        <taxon>Spirosomataceae</taxon>
        <taxon>Dyadobacter</taxon>
    </lineage>
</organism>
<sequence>MQYIIYISEQSNLLTQRCPAMRTKLILSFLLLTCFVAFSREKNLEKPKKQDITVDEKGLIKICVMYPFSEGKTFNMEYYETKHMPMVAGFLGANLVKYTIEKGLSSGIPNQALPFMAIGTFYVKSLSEYQAAVAPNRDAIRADFANYTNVTPVILVSEVVK</sequence>